<evidence type="ECO:0000313" key="8">
    <source>
        <dbReference type="Proteomes" id="UP001515500"/>
    </source>
</evidence>
<evidence type="ECO:0000256" key="2">
    <source>
        <dbReference type="ARBA" id="ARBA00022448"/>
    </source>
</evidence>
<dbReference type="RefSeq" id="XP_039132545.1">
    <property type="nucleotide sequence ID" value="XM_039276611.1"/>
</dbReference>
<evidence type="ECO:0000256" key="6">
    <source>
        <dbReference type="RuleBase" id="RU000477"/>
    </source>
</evidence>
<name>A0AB40C0F6_DIOCR</name>
<evidence type="ECO:0000313" key="9">
    <source>
        <dbReference type="RefSeq" id="XP_039132545.1"/>
    </source>
</evidence>
<dbReference type="InterPro" id="IPR000425">
    <property type="entry name" value="MIP"/>
</dbReference>
<dbReference type="PANTHER" id="PTHR45724:SF19">
    <property type="entry name" value="AQUAPORIN NIP6-1"/>
    <property type="match status" value="1"/>
</dbReference>
<keyword evidence="8" id="KW-1185">Reference proteome</keyword>
<feature type="transmembrane region" description="Helical" evidence="7">
    <location>
        <begin position="171"/>
        <end position="193"/>
    </location>
</feature>
<dbReference type="PANTHER" id="PTHR45724">
    <property type="entry name" value="AQUAPORIN NIP2-1"/>
    <property type="match status" value="1"/>
</dbReference>
<comment type="subcellular location">
    <subcellularLocation>
        <location evidence="1">Membrane</location>
        <topology evidence="1">Multi-pass membrane protein</topology>
    </subcellularLocation>
</comment>
<evidence type="ECO:0000256" key="4">
    <source>
        <dbReference type="ARBA" id="ARBA00022989"/>
    </source>
</evidence>
<feature type="transmembrane region" description="Helical" evidence="7">
    <location>
        <begin position="145"/>
        <end position="164"/>
    </location>
</feature>
<dbReference type="InterPro" id="IPR022357">
    <property type="entry name" value="MIP_CS"/>
</dbReference>
<proteinExistence type="inferred from homology"/>
<comment type="similarity">
    <text evidence="6">Belongs to the MIP/aquaporin (TC 1.A.8) family.</text>
</comment>
<feature type="transmembrane region" description="Helical" evidence="7">
    <location>
        <begin position="28"/>
        <end position="48"/>
    </location>
</feature>
<evidence type="ECO:0000256" key="7">
    <source>
        <dbReference type="SAM" id="Phobius"/>
    </source>
</evidence>
<dbReference type="Gene3D" id="1.20.1080.10">
    <property type="entry name" value="Glycerol uptake facilitator protein"/>
    <property type="match status" value="1"/>
</dbReference>
<keyword evidence="5 7" id="KW-0472">Membrane</keyword>
<keyword evidence="3 6" id="KW-0812">Transmembrane</keyword>
<evidence type="ECO:0000256" key="3">
    <source>
        <dbReference type="ARBA" id="ARBA00022692"/>
    </source>
</evidence>
<dbReference type="GeneID" id="120269280"/>
<dbReference type="InterPro" id="IPR023271">
    <property type="entry name" value="Aquaporin-like"/>
</dbReference>
<keyword evidence="4 7" id="KW-1133">Transmembrane helix</keyword>
<dbReference type="AlphaFoldDB" id="A0AB40C0F6"/>
<evidence type="ECO:0000256" key="5">
    <source>
        <dbReference type="ARBA" id="ARBA00023136"/>
    </source>
</evidence>
<accession>A0AB40C0F6</accession>
<protein>
    <submittedName>
        <fullName evidence="9">Aquaporin NIP6-1-like isoform X1</fullName>
    </submittedName>
</protein>
<dbReference type="GO" id="GO:0015267">
    <property type="term" value="F:channel activity"/>
    <property type="evidence" value="ECO:0007669"/>
    <property type="project" value="InterPro"/>
</dbReference>
<dbReference type="PROSITE" id="PS00221">
    <property type="entry name" value="MIP"/>
    <property type="match status" value="1"/>
</dbReference>
<dbReference type="Proteomes" id="UP001515500">
    <property type="component" value="Chromosome 9"/>
</dbReference>
<feature type="transmembrane region" description="Helical" evidence="7">
    <location>
        <begin position="213"/>
        <end position="234"/>
    </location>
</feature>
<dbReference type="SUPFAM" id="SSF81338">
    <property type="entry name" value="Aquaporin-like"/>
    <property type="match status" value="1"/>
</dbReference>
<dbReference type="GO" id="GO:0016020">
    <property type="term" value="C:membrane"/>
    <property type="evidence" value="ECO:0007669"/>
    <property type="project" value="UniProtKB-SubCell"/>
</dbReference>
<keyword evidence="2 6" id="KW-0813">Transport</keyword>
<feature type="transmembrane region" description="Helical" evidence="7">
    <location>
        <begin position="54"/>
        <end position="76"/>
    </location>
</feature>
<gene>
    <name evidence="9" type="primary">LOC120269280</name>
</gene>
<dbReference type="InterPro" id="IPR034294">
    <property type="entry name" value="Aquaporin_transptr"/>
</dbReference>
<dbReference type="PRINTS" id="PR00783">
    <property type="entry name" value="MINTRINSICP"/>
</dbReference>
<sequence>MADPEQSGGGDVKNSGDVDSAGVLIRKIAAEFIGTLILVFMSTAGAIVDEKTDGAVTFVGVAACTGLAVMIVVMAIGHISGGHVNPAVTVAAATLRQLPWRQVPMYIGAQLTASICAGLALKIIFQPAVSGGVTIPTGGDLEAFFLEFIISFNLMFVITSLAFDAKAVGELVGIGVGATVGLNVLIAGKTSGASMNPARTLGPAIFSNNFKAIWVYFIAPPFGALIGAHTYSSIKLSPQKNNKY</sequence>
<organism evidence="8 9">
    <name type="scientific">Dioscorea cayennensis subsp. rotundata</name>
    <name type="common">White Guinea yam</name>
    <name type="synonym">Dioscorea rotundata</name>
    <dbReference type="NCBI Taxonomy" id="55577"/>
    <lineage>
        <taxon>Eukaryota</taxon>
        <taxon>Viridiplantae</taxon>
        <taxon>Streptophyta</taxon>
        <taxon>Embryophyta</taxon>
        <taxon>Tracheophyta</taxon>
        <taxon>Spermatophyta</taxon>
        <taxon>Magnoliopsida</taxon>
        <taxon>Liliopsida</taxon>
        <taxon>Dioscoreales</taxon>
        <taxon>Dioscoreaceae</taxon>
        <taxon>Dioscorea</taxon>
    </lineage>
</organism>
<reference evidence="9" key="1">
    <citation type="submission" date="2025-08" db="UniProtKB">
        <authorList>
            <consortium name="RefSeq"/>
        </authorList>
    </citation>
    <scope>IDENTIFICATION</scope>
</reference>
<dbReference type="Pfam" id="PF00230">
    <property type="entry name" value="MIP"/>
    <property type="match status" value="1"/>
</dbReference>
<evidence type="ECO:0000256" key="1">
    <source>
        <dbReference type="ARBA" id="ARBA00004141"/>
    </source>
</evidence>